<feature type="compositionally biased region" description="Acidic residues" evidence="2">
    <location>
        <begin position="21"/>
        <end position="32"/>
    </location>
</feature>
<dbReference type="GO" id="GO:0005634">
    <property type="term" value="C:nucleus"/>
    <property type="evidence" value="ECO:0007669"/>
    <property type="project" value="UniProtKB-SubCell"/>
</dbReference>
<evidence type="ECO:0000256" key="2">
    <source>
        <dbReference type="SAM" id="MobiDB-lite"/>
    </source>
</evidence>
<proteinExistence type="predicted"/>
<dbReference type="InParanoid" id="E9GJM3"/>
<keyword evidence="4" id="KW-1185">Reference proteome</keyword>
<dbReference type="SUPFAM" id="SSF46689">
    <property type="entry name" value="Homeodomain-like"/>
    <property type="match status" value="1"/>
</dbReference>
<dbReference type="InterPro" id="IPR009057">
    <property type="entry name" value="Homeodomain-like_sf"/>
</dbReference>
<dbReference type="HOGENOM" id="CLU_2415515_0_0_1"/>
<dbReference type="AlphaFoldDB" id="E9GJM3"/>
<evidence type="ECO:0008006" key="5">
    <source>
        <dbReference type="Google" id="ProtNLM"/>
    </source>
</evidence>
<feature type="region of interest" description="Disordered" evidence="2">
    <location>
        <begin position="1"/>
        <end position="42"/>
    </location>
</feature>
<dbReference type="OrthoDB" id="2143914at2759"/>
<sequence length="92" mass="10511">MAVVTPNSICENPEGSKNGEENDPLNTEEPETIEQLKQSPKQLEDITLENNRLLAEIVSKYENKVNWIEVAQEINNGRTAFDCFLNYQKKLT</sequence>
<dbReference type="Gene3D" id="1.10.10.60">
    <property type="entry name" value="Homeodomain-like"/>
    <property type="match status" value="1"/>
</dbReference>
<protein>
    <recommendedName>
        <fullName evidence="5">Myb-like domain-containing protein</fullName>
    </recommendedName>
</protein>
<feature type="compositionally biased region" description="Polar residues" evidence="2">
    <location>
        <begin position="1"/>
        <end position="10"/>
    </location>
</feature>
<dbReference type="KEGG" id="dpx:DAPPUDRAFT_318761"/>
<dbReference type="Pfam" id="PF13921">
    <property type="entry name" value="Myb_DNA-bind_6"/>
    <property type="match status" value="1"/>
</dbReference>
<evidence type="ECO:0000313" key="3">
    <source>
        <dbReference type="EMBL" id="EFX80292.1"/>
    </source>
</evidence>
<evidence type="ECO:0000313" key="4">
    <source>
        <dbReference type="Proteomes" id="UP000000305"/>
    </source>
</evidence>
<gene>
    <name evidence="3" type="ORF">DAPPUDRAFT_318761</name>
</gene>
<accession>E9GJM3</accession>
<dbReference type="Proteomes" id="UP000000305">
    <property type="component" value="Unassembled WGS sequence"/>
</dbReference>
<dbReference type="EMBL" id="GL732548">
    <property type="protein sequence ID" value="EFX80292.1"/>
    <property type="molecule type" value="Genomic_DNA"/>
</dbReference>
<name>E9GJM3_DAPPU</name>
<comment type="subcellular location">
    <subcellularLocation>
        <location evidence="1">Nucleus</location>
    </subcellularLocation>
</comment>
<evidence type="ECO:0000256" key="1">
    <source>
        <dbReference type="ARBA" id="ARBA00004123"/>
    </source>
</evidence>
<organism evidence="3 4">
    <name type="scientific">Daphnia pulex</name>
    <name type="common">Water flea</name>
    <dbReference type="NCBI Taxonomy" id="6669"/>
    <lineage>
        <taxon>Eukaryota</taxon>
        <taxon>Metazoa</taxon>
        <taxon>Ecdysozoa</taxon>
        <taxon>Arthropoda</taxon>
        <taxon>Crustacea</taxon>
        <taxon>Branchiopoda</taxon>
        <taxon>Diplostraca</taxon>
        <taxon>Cladocera</taxon>
        <taxon>Anomopoda</taxon>
        <taxon>Daphniidae</taxon>
        <taxon>Daphnia</taxon>
    </lineage>
</organism>
<reference evidence="3 4" key="1">
    <citation type="journal article" date="2011" name="Science">
        <title>The ecoresponsive genome of Daphnia pulex.</title>
        <authorList>
            <person name="Colbourne J.K."/>
            <person name="Pfrender M.E."/>
            <person name="Gilbert D."/>
            <person name="Thomas W.K."/>
            <person name="Tucker A."/>
            <person name="Oakley T.H."/>
            <person name="Tokishita S."/>
            <person name="Aerts A."/>
            <person name="Arnold G.J."/>
            <person name="Basu M.K."/>
            <person name="Bauer D.J."/>
            <person name="Caceres C.E."/>
            <person name="Carmel L."/>
            <person name="Casola C."/>
            <person name="Choi J.H."/>
            <person name="Detter J.C."/>
            <person name="Dong Q."/>
            <person name="Dusheyko S."/>
            <person name="Eads B.D."/>
            <person name="Frohlich T."/>
            <person name="Geiler-Samerotte K.A."/>
            <person name="Gerlach D."/>
            <person name="Hatcher P."/>
            <person name="Jogdeo S."/>
            <person name="Krijgsveld J."/>
            <person name="Kriventseva E.V."/>
            <person name="Kultz D."/>
            <person name="Laforsch C."/>
            <person name="Lindquist E."/>
            <person name="Lopez J."/>
            <person name="Manak J.R."/>
            <person name="Muller J."/>
            <person name="Pangilinan J."/>
            <person name="Patwardhan R.P."/>
            <person name="Pitluck S."/>
            <person name="Pritham E.J."/>
            <person name="Rechtsteiner A."/>
            <person name="Rho M."/>
            <person name="Rogozin I.B."/>
            <person name="Sakarya O."/>
            <person name="Salamov A."/>
            <person name="Schaack S."/>
            <person name="Shapiro H."/>
            <person name="Shiga Y."/>
            <person name="Skalitzky C."/>
            <person name="Smith Z."/>
            <person name="Souvorov A."/>
            <person name="Sung W."/>
            <person name="Tang Z."/>
            <person name="Tsuchiya D."/>
            <person name="Tu H."/>
            <person name="Vos H."/>
            <person name="Wang M."/>
            <person name="Wolf Y.I."/>
            <person name="Yamagata H."/>
            <person name="Yamada T."/>
            <person name="Ye Y."/>
            <person name="Shaw J.R."/>
            <person name="Andrews J."/>
            <person name="Crease T.J."/>
            <person name="Tang H."/>
            <person name="Lucas S.M."/>
            <person name="Robertson H.M."/>
            <person name="Bork P."/>
            <person name="Koonin E.V."/>
            <person name="Zdobnov E.M."/>
            <person name="Grigoriev I.V."/>
            <person name="Lynch M."/>
            <person name="Boore J.L."/>
        </authorList>
    </citation>
    <scope>NUCLEOTIDE SEQUENCE [LARGE SCALE GENOMIC DNA]</scope>
</reference>